<evidence type="ECO:0000256" key="1">
    <source>
        <dbReference type="SAM" id="MobiDB-lite"/>
    </source>
</evidence>
<dbReference type="EMBL" id="JADJEV010000003">
    <property type="protein sequence ID" value="MBK6972914.1"/>
    <property type="molecule type" value="Genomic_DNA"/>
</dbReference>
<proteinExistence type="predicted"/>
<evidence type="ECO:0000313" key="3">
    <source>
        <dbReference type="Proteomes" id="UP000807785"/>
    </source>
</evidence>
<feature type="region of interest" description="Disordered" evidence="1">
    <location>
        <begin position="57"/>
        <end position="86"/>
    </location>
</feature>
<sequence>MHPLLKILEGGDRRSIGRSNQAVARALEAPALIDVLFDGMVSDDPLLRMRCADAAKKVSAARARRKPPAGVHSPSYNPSHKPPVSQ</sequence>
<protein>
    <submittedName>
        <fullName evidence="2">Uncharacterized protein</fullName>
    </submittedName>
</protein>
<organism evidence="2 3">
    <name type="scientific">Candidatus Methylophosphatis roskildensis</name>
    <dbReference type="NCBI Taxonomy" id="2899263"/>
    <lineage>
        <taxon>Bacteria</taxon>
        <taxon>Pseudomonadati</taxon>
        <taxon>Pseudomonadota</taxon>
        <taxon>Betaproteobacteria</taxon>
        <taxon>Nitrosomonadales</taxon>
        <taxon>Sterolibacteriaceae</taxon>
        <taxon>Candidatus Methylophosphatis</taxon>
    </lineage>
</organism>
<feature type="compositionally biased region" description="Polar residues" evidence="1">
    <location>
        <begin position="74"/>
        <end position="86"/>
    </location>
</feature>
<reference evidence="2" key="1">
    <citation type="submission" date="2020-10" db="EMBL/GenBank/DDBJ databases">
        <title>Connecting structure to function with the recovery of over 1000 high-quality activated sludge metagenome-assembled genomes encoding full-length rRNA genes using long-read sequencing.</title>
        <authorList>
            <person name="Singleton C.M."/>
            <person name="Petriglieri F."/>
            <person name="Kristensen J.M."/>
            <person name="Kirkegaard R.H."/>
            <person name="Michaelsen T.Y."/>
            <person name="Andersen M.H."/>
            <person name="Karst S.M."/>
            <person name="Dueholm M.S."/>
            <person name="Nielsen P.H."/>
            <person name="Albertsen M."/>
        </authorList>
    </citation>
    <scope>NUCLEOTIDE SEQUENCE</scope>
    <source>
        <strain evidence="2">Bjer_18-Q3-R1-45_BAT3C.347</strain>
    </source>
</reference>
<comment type="caution">
    <text evidence="2">The sequence shown here is derived from an EMBL/GenBank/DDBJ whole genome shotgun (WGS) entry which is preliminary data.</text>
</comment>
<dbReference type="AlphaFoldDB" id="A0A9D7E2F0"/>
<evidence type="ECO:0000313" key="2">
    <source>
        <dbReference type="EMBL" id="MBK6972914.1"/>
    </source>
</evidence>
<name>A0A9D7E2F0_9PROT</name>
<gene>
    <name evidence="2" type="ORF">IPH26_08120</name>
</gene>
<dbReference type="Proteomes" id="UP000807785">
    <property type="component" value="Unassembled WGS sequence"/>
</dbReference>
<accession>A0A9D7E2F0</accession>